<reference evidence="2" key="1">
    <citation type="journal article" date="2020" name="Stud. Mycol.">
        <title>101 Dothideomycetes genomes: a test case for predicting lifestyles and emergence of pathogens.</title>
        <authorList>
            <person name="Haridas S."/>
            <person name="Albert R."/>
            <person name="Binder M."/>
            <person name="Bloem J."/>
            <person name="Labutti K."/>
            <person name="Salamov A."/>
            <person name="Andreopoulos B."/>
            <person name="Baker S."/>
            <person name="Barry K."/>
            <person name="Bills G."/>
            <person name="Bluhm B."/>
            <person name="Cannon C."/>
            <person name="Castanera R."/>
            <person name="Culley D."/>
            <person name="Daum C."/>
            <person name="Ezra D."/>
            <person name="Gonzalez J."/>
            <person name="Henrissat B."/>
            <person name="Kuo A."/>
            <person name="Liang C."/>
            <person name="Lipzen A."/>
            <person name="Lutzoni F."/>
            <person name="Magnuson J."/>
            <person name="Mondo S."/>
            <person name="Nolan M."/>
            <person name="Ohm R."/>
            <person name="Pangilinan J."/>
            <person name="Park H.-J."/>
            <person name="Ramirez L."/>
            <person name="Alfaro M."/>
            <person name="Sun H."/>
            <person name="Tritt A."/>
            <person name="Yoshinaga Y."/>
            <person name="Zwiers L.-H."/>
            <person name="Turgeon B."/>
            <person name="Goodwin S."/>
            <person name="Spatafora J."/>
            <person name="Crous P."/>
            <person name="Grigoriev I."/>
        </authorList>
    </citation>
    <scope>NUCLEOTIDE SEQUENCE</scope>
    <source>
        <strain evidence="2">ATCC 36951</strain>
    </source>
</reference>
<evidence type="ECO:0000313" key="3">
    <source>
        <dbReference type="Proteomes" id="UP000799537"/>
    </source>
</evidence>
<proteinExistence type="predicted"/>
<feature type="compositionally biased region" description="Polar residues" evidence="1">
    <location>
        <begin position="207"/>
        <end position="218"/>
    </location>
</feature>
<feature type="compositionally biased region" description="Polar residues" evidence="1">
    <location>
        <begin position="361"/>
        <end position="371"/>
    </location>
</feature>
<protein>
    <submittedName>
        <fullName evidence="2">Uncharacterized protein</fullName>
    </submittedName>
</protein>
<organism evidence="2 3">
    <name type="scientific">Zasmidium cellare ATCC 36951</name>
    <dbReference type="NCBI Taxonomy" id="1080233"/>
    <lineage>
        <taxon>Eukaryota</taxon>
        <taxon>Fungi</taxon>
        <taxon>Dikarya</taxon>
        <taxon>Ascomycota</taxon>
        <taxon>Pezizomycotina</taxon>
        <taxon>Dothideomycetes</taxon>
        <taxon>Dothideomycetidae</taxon>
        <taxon>Mycosphaerellales</taxon>
        <taxon>Mycosphaerellaceae</taxon>
        <taxon>Zasmidium</taxon>
    </lineage>
</organism>
<sequence length="422" mass="44738">MAPLPQAPCRDVTPVGSPQRPTTNTGDTGATLSPSQRALSYASGYAVPVSPRRAASKRALRSAAVPSHLRPPSVPGRSPAPSSSVPDMGTMRTDDLLQSFPQPPSQIQAARLRPSRSAPGKRPSWSLFPKANGDSQRAITLRPLPSLQMSTADPRLREQDEPAGDVSTQSVIRSFLEETHGRFFTARTSLTNVNNDYLQCSDRREPQQPSETANQLSSLRVPGLHAPDPIQSESERATAQPEGITQDCTERIDPEFDAVRPENAAVLTATPTRVIQDPQLCKHKLAKMQAALQTRPMLHIAGSARFDGSNASPISAPEPIAQDHAAFDPRNRTSIASTNLTVLPPAPVGSAAATAEPQANAVGTSSPSAPQTVAAAPAGTTFVTNPGGSTFAISPYDPHYRPTTRAATFSTLQSGPSEHDRA</sequence>
<feature type="region of interest" description="Disordered" evidence="1">
    <location>
        <begin position="350"/>
        <end position="373"/>
    </location>
</feature>
<accession>A0A6A6CBT7</accession>
<dbReference type="AlphaFoldDB" id="A0A6A6CBT7"/>
<gene>
    <name evidence="2" type="ORF">M409DRAFT_25030</name>
</gene>
<feature type="region of interest" description="Disordered" evidence="1">
    <location>
        <begin position="202"/>
        <end position="244"/>
    </location>
</feature>
<dbReference type="Proteomes" id="UP000799537">
    <property type="component" value="Unassembled WGS sequence"/>
</dbReference>
<feature type="compositionally biased region" description="Polar residues" evidence="1">
    <location>
        <begin position="19"/>
        <end position="38"/>
    </location>
</feature>
<keyword evidence="3" id="KW-1185">Reference proteome</keyword>
<evidence type="ECO:0000313" key="2">
    <source>
        <dbReference type="EMBL" id="KAF2164634.1"/>
    </source>
</evidence>
<dbReference type="EMBL" id="ML993603">
    <property type="protein sequence ID" value="KAF2164634.1"/>
    <property type="molecule type" value="Genomic_DNA"/>
</dbReference>
<dbReference type="RefSeq" id="XP_033665523.1">
    <property type="nucleotide sequence ID" value="XM_033807510.1"/>
</dbReference>
<dbReference type="OrthoDB" id="3650891at2759"/>
<evidence type="ECO:0000256" key="1">
    <source>
        <dbReference type="SAM" id="MobiDB-lite"/>
    </source>
</evidence>
<name>A0A6A6CBT7_ZASCE</name>
<feature type="region of interest" description="Disordered" evidence="1">
    <location>
        <begin position="1"/>
        <end position="148"/>
    </location>
</feature>
<dbReference type="GeneID" id="54560782"/>